<keyword evidence="9" id="KW-0496">Mitochondrion</keyword>
<evidence type="ECO:0000256" key="13">
    <source>
        <dbReference type="SAM" id="Phobius"/>
    </source>
</evidence>
<dbReference type="Proteomes" id="UP000673691">
    <property type="component" value="Unassembled WGS sequence"/>
</dbReference>
<keyword evidence="6" id="KW-0999">Mitochondrion inner membrane</keyword>
<comment type="caution">
    <text evidence="14">The sequence shown here is derived from an EMBL/GenBank/DDBJ whole genome shotgun (WGS) entry which is preliminary data.</text>
</comment>
<comment type="similarity">
    <text evidence="2">Belongs to the UQCR10/QCR9 family.</text>
</comment>
<evidence type="ECO:0000256" key="10">
    <source>
        <dbReference type="ARBA" id="ARBA00023136"/>
    </source>
</evidence>
<evidence type="ECO:0000256" key="5">
    <source>
        <dbReference type="ARBA" id="ARBA00022692"/>
    </source>
</evidence>
<dbReference type="AlphaFoldDB" id="A0A8H7ZU05"/>
<gene>
    <name evidence="14" type="ORF">BJ554DRAFT_101</name>
</gene>
<name>A0A8H7ZU05_9FUNG</name>
<evidence type="ECO:0000256" key="3">
    <source>
        <dbReference type="ARBA" id="ARBA00022448"/>
    </source>
</evidence>
<organism evidence="14 15">
    <name type="scientific">Olpidium bornovanus</name>
    <dbReference type="NCBI Taxonomy" id="278681"/>
    <lineage>
        <taxon>Eukaryota</taxon>
        <taxon>Fungi</taxon>
        <taxon>Fungi incertae sedis</taxon>
        <taxon>Olpidiomycota</taxon>
        <taxon>Olpidiomycotina</taxon>
        <taxon>Olpidiomycetes</taxon>
        <taxon>Olpidiales</taxon>
        <taxon>Olpidiaceae</taxon>
        <taxon>Olpidium</taxon>
    </lineage>
</organism>
<dbReference type="Gene3D" id="1.20.5.260">
    <property type="entry name" value="Cytochrome b-c1 complex subunit 9"/>
    <property type="match status" value="1"/>
</dbReference>
<feature type="region of interest" description="Disordered" evidence="12">
    <location>
        <begin position="190"/>
        <end position="214"/>
    </location>
</feature>
<evidence type="ECO:0000256" key="12">
    <source>
        <dbReference type="SAM" id="MobiDB-lite"/>
    </source>
</evidence>
<evidence type="ECO:0000256" key="9">
    <source>
        <dbReference type="ARBA" id="ARBA00023128"/>
    </source>
</evidence>
<keyword evidence="10 13" id="KW-0472">Membrane</keyword>
<comment type="subcellular location">
    <subcellularLocation>
        <location evidence="1">Mitochondrion inner membrane</location>
        <topology evidence="1">Single-pass membrane protein</topology>
    </subcellularLocation>
</comment>
<evidence type="ECO:0000313" key="14">
    <source>
        <dbReference type="EMBL" id="KAG5459491.1"/>
    </source>
</evidence>
<sequence>MSYGPITRTSDRWSRVLFRRVFKRNANFVTACFASAFVFEIFYDDACGKLWRHWNKGVSFKELPLPSNSSLEKRVAAGRAAPGNLGLLSRGRGALFLRRLGMSTQSPTLPRAEGTSADVFVQPHTAGVLQPVAYLLYPFDWRLSLTLSPFIFAVAANDTALPRGRPPPIRQAVKRARECPGGERVPAFDCKLSAAAPPPSKSPVRPDRVTSRVP</sequence>
<accession>A0A8H7ZU05</accession>
<dbReference type="OrthoDB" id="44067at2759"/>
<evidence type="ECO:0000256" key="2">
    <source>
        <dbReference type="ARBA" id="ARBA00007856"/>
    </source>
</evidence>
<dbReference type="InterPro" id="IPR008027">
    <property type="entry name" value="QCR9"/>
</dbReference>
<keyword evidence="3" id="KW-0813">Transport</keyword>
<dbReference type="InterPro" id="IPR036656">
    <property type="entry name" value="QCR9_sf"/>
</dbReference>
<evidence type="ECO:0000256" key="8">
    <source>
        <dbReference type="ARBA" id="ARBA00022989"/>
    </source>
</evidence>
<keyword evidence="7" id="KW-0249">Electron transport</keyword>
<dbReference type="Pfam" id="PF05365">
    <property type="entry name" value="UCR_UQCRX_QCR9"/>
    <property type="match status" value="1"/>
</dbReference>
<proteinExistence type="inferred from homology"/>
<evidence type="ECO:0000256" key="1">
    <source>
        <dbReference type="ARBA" id="ARBA00004434"/>
    </source>
</evidence>
<evidence type="ECO:0000256" key="11">
    <source>
        <dbReference type="ARBA" id="ARBA00044247"/>
    </source>
</evidence>
<evidence type="ECO:0000256" key="6">
    <source>
        <dbReference type="ARBA" id="ARBA00022792"/>
    </source>
</evidence>
<feature type="compositionally biased region" description="Basic and acidic residues" evidence="12">
    <location>
        <begin position="204"/>
        <end position="214"/>
    </location>
</feature>
<evidence type="ECO:0000256" key="7">
    <source>
        <dbReference type="ARBA" id="ARBA00022982"/>
    </source>
</evidence>
<keyword evidence="15" id="KW-1185">Reference proteome</keyword>
<feature type="transmembrane region" description="Helical" evidence="13">
    <location>
        <begin position="21"/>
        <end position="43"/>
    </location>
</feature>
<keyword evidence="5 13" id="KW-0812">Transmembrane</keyword>
<protein>
    <recommendedName>
        <fullName evidence="11">Complex III subunit 9</fullName>
    </recommendedName>
</protein>
<evidence type="ECO:0000313" key="15">
    <source>
        <dbReference type="Proteomes" id="UP000673691"/>
    </source>
</evidence>
<dbReference type="GO" id="GO:0005743">
    <property type="term" value="C:mitochondrial inner membrane"/>
    <property type="evidence" value="ECO:0007669"/>
    <property type="project" value="UniProtKB-SubCell"/>
</dbReference>
<keyword evidence="8 13" id="KW-1133">Transmembrane helix</keyword>
<dbReference type="GO" id="GO:0006122">
    <property type="term" value="P:mitochondrial electron transport, ubiquinol to cytochrome c"/>
    <property type="evidence" value="ECO:0007669"/>
    <property type="project" value="InterPro"/>
</dbReference>
<evidence type="ECO:0000256" key="4">
    <source>
        <dbReference type="ARBA" id="ARBA00022660"/>
    </source>
</evidence>
<keyword evidence="4" id="KW-0679">Respiratory chain</keyword>
<dbReference type="GO" id="GO:0045275">
    <property type="term" value="C:respiratory chain complex III"/>
    <property type="evidence" value="ECO:0007669"/>
    <property type="project" value="InterPro"/>
</dbReference>
<dbReference type="SUPFAM" id="SSF81514">
    <property type="entry name" value="Subunit X (non-heme 7 kDa protein) of cytochrome bc1 complex (Ubiquinol-cytochrome c reductase)"/>
    <property type="match status" value="1"/>
</dbReference>
<dbReference type="EMBL" id="JAEFCI010006757">
    <property type="protein sequence ID" value="KAG5459491.1"/>
    <property type="molecule type" value="Genomic_DNA"/>
</dbReference>
<reference evidence="14 15" key="1">
    <citation type="journal article" name="Sci. Rep.">
        <title>Genome-scale phylogenetic analyses confirm Olpidium as the closest living zoosporic fungus to the non-flagellated, terrestrial fungi.</title>
        <authorList>
            <person name="Chang Y."/>
            <person name="Rochon D."/>
            <person name="Sekimoto S."/>
            <person name="Wang Y."/>
            <person name="Chovatia M."/>
            <person name="Sandor L."/>
            <person name="Salamov A."/>
            <person name="Grigoriev I.V."/>
            <person name="Stajich J.E."/>
            <person name="Spatafora J.W."/>
        </authorList>
    </citation>
    <scope>NUCLEOTIDE SEQUENCE [LARGE SCALE GENOMIC DNA]</scope>
    <source>
        <strain evidence="14">S191</strain>
    </source>
</reference>